<comment type="caution">
    <text evidence="2">The sequence shown here is derived from an EMBL/GenBank/DDBJ whole genome shotgun (WGS) entry which is preliminary data.</text>
</comment>
<keyword evidence="1" id="KW-1133">Transmembrane helix</keyword>
<evidence type="ECO:0008006" key="4">
    <source>
        <dbReference type="Google" id="ProtNLM"/>
    </source>
</evidence>
<keyword evidence="1" id="KW-0812">Transmembrane</keyword>
<protein>
    <recommendedName>
        <fullName evidence="4">DUF3325 domain-containing protein</fullName>
    </recommendedName>
</protein>
<keyword evidence="3" id="KW-1185">Reference proteome</keyword>
<dbReference type="Proteomes" id="UP001595841">
    <property type="component" value="Unassembled WGS sequence"/>
</dbReference>
<reference evidence="3" key="1">
    <citation type="journal article" date="2019" name="Int. J. Syst. Evol. Microbiol.">
        <title>The Global Catalogue of Microorganisms (GCM) 10K type strain sequencing project: providing services to taxonomists for standard genome sequencing and annotation.</title>
        <authorList>
            <consortium name="The Broad Institute Genomics Platform"/>
            <consortium name="The Broad Institute Genome Sequencing Center for Infectious Disease"/>
            <person name="Wu L."/>
            <person name="Ma J."/>
        </authorList>
    </citation>
    <scope>NUCLEOTIDE SEQUENCE [LARGE SCALE GENOMIC DNA]</scope>
    <source>
        <strain evidence="3">CGMCC 1.15774</strain>
    </source>
</reference>
<keyword evidence="1" id="KW-0472">Membrane</keyword>
<organism evidence="2 3">
    <name type="scientific">Flagellimonas marina</name>
    <dbReference type="NCBI Taxonomy" id="1775168"/>
    <lineage>
        <taxon>Bacteria</taxon>
        <taxon>Pseudomonadati</taxon>
        <taxon>Bacteroidota</taxon>
        <taxon>Flavobacteriia</taxon>
        <taxon>Flavobacteriales</taxon>
        <taxon>Flavobacteriaceae</taxon>
        <taxon>Flagellimonas</taxon>
    </lineage>
</organism>
<gene>
    <name evidence="2" type="ORF">ACFOWS_04690</name>
</gene>
<feature type="transmembrane region" description="Helical" evidence="1">
    <location>
        <begin position="90"/>
        <end position="109"/>
    </location>
</feature>
<evidence type="ECO:0000313" key="3">
    <source>
        <dbReference type="Proteomes" id="UP001595841"/>
    </source>
</evidence>
<evidence type="ECO:0000313" key="2">
    <source>
        <dbReference type="EMBL" id="MFC4219415.1"/>
    </source>
</evidence>
<feature type="transmembrane region" description="Helical" evidence="1">
    <location>
        <begin position="42"/>
        <end position="60"/>
    </location>
</feature>
<accession>A0ABV8PJR2</accession>
<name>A0ABV8PJR2_9FLAO</name>
<dbReference type="EMBL" id="JBHSCL010000004">
    <property type="protein sequence ID" value="MFC4219415.1"/>
    <property type="molecule type" value="Genomic_DNA"/>
</dbReference>
<proteinExistence type="predicted"/>
<dbReference type="RefSeq" id="WP_379762803.1">
    <property type="nucleotide sequence ID" value="NZ_JBHSCL010000004.1"/>
</dbReference>
<sequence>MVTLISLLVFIAFYLLYSTSKKMAGVGVLGVEKWMVDHRSTFQYFSLALLIIALGLSIWFWGFGSGVFTFCILLMTLASLVVLLTPLRLVSYTSIAITLVFFLICELILF</sequence>
<evidence type="ECO:0000256" key="1">
    <source>
        <dbReference type="SAM" id="Phobius"/>
    </source>
</evidence>
<feature type="transmembrane region" description="Helical" evidence="1">
    <location>
        <begin position="67"/>
        <end position="84"/>
    </location>
</feature>